<comment type="caution">
    <text evidence="1">The sequence shown here is derived from an EMBL/GenBank/DDBJ whole genome shotgun (WGS) entry which is preliminary data.</text>
</comment>
<gene>
    <name evidence="1" type="ORF">EZS28_006642</name>
</gene>
<organism evidence="1 2">
    <name type="scientific">Streblomastix strix</name>
    <dbReference type="NCBI Taxonomy" id="222440"/>
    <lineage>
        <taxon>Eukaryota</taxon>
        <taxon>Metamonada</taxon>
        <taxon>Preaxostyla</taxon>
        <taxon>Oxymonadida</taxon>
        <taxon>Streblomastigidae</taxon>
        <taxon>Streblomastix</taxon>
    </lineage>
</organism>
<proteinExistence type="predicted"/>
<reference evidence="1 2" key="1">
    <citation type="submission" date="2019-03" db="EMBL/GenBank/DDBJ databases">
        <title>Single cell metagenomics reveals metabolic interactions within the superorganism composed of flagellate Streblomastix strix and complex community of Bacteroidetes bacteria on its surface.</title>
        <authorList>
            <person name="Treitli S.C."/>
            <person name="Kolisko M."/>
            <person name="Husnik F."/>
            <person name="Keeling P."/>
            <person name="Hampl V."/>
        </authorList>
    </citation>
    <scope>NUCLEOTIDE SEQUENCE [LARGE SCALE GENOMIC DNA]</scope>
    <source>
        <strain evidence="1">ST1C</strain>
    </source>
</reference>
<accession>A0A5J4WSB9</accession>
<evidence type="ECO:0000313" key="1">
    <source>
        <dbReference type="EMBL" id="KAA6397828.1"/>
    </source>
</evidence>
<dbReference type="EMBL" id="SNRW01001095">
    <property type="protein sequence ID" value="KAA6397828.1"/>
    <property type="molecule type" value="Genomic_DNA"/>
</dbReference>
<name>A0A5J4WSB9_9EUKA</name>
<sequence length="103" mass="11688">MGLSKELSNIELRNRAGIEIYLLQVFLDRGKSVQRYGTQCKQKLSWPVKINVPPLVAEFEVAKEELKVEVLETVGVFDFKFEYDSEFGVANELEFANGFAIAV</sequence>
<dbReference type="Proteomes" id="UP000324800">
    <property type="component" value="Unassembled WGS sequence"/>
</dbReference>
<dbReference type="AlphaFoldDB" id="A0A5J4WSB9"/>
<evidence type="ECO:0000313" key="2">
    <source>
        <dbReference type="Proteomes" id="UP000324800"/>
    </source>
</evidence>
<protein>
    <submittedName>
        <fullName evidence="1">Uncharacterized protein</fullName>
    </submittedName>
</protein>